<evidence type="ECO:0000256" key="5">
    <source>
        <dbReference type="ARBA" id="ARBA00015196"/>
    </source>
</evidence>
<keyword evidence="17" id="KW-1185">Reference proteome</keyword>
<keyword evidence="7" id="KW-0479">Metal-binding</keyword>
<dbReference type="SFLD" id="SFLDS00003">
    <property type="entry name" value="Haloacid_Dehalogenase"/>
    <property type="match status" value="1"/>
</dbReference>
<dbReference type="InterPro" id="IPR002912">
    <property type="entry name" value="ACT_dom"/>
</dbReference>
<keyword evidence="9" id="KW-0460">Magnesium</keyword>
<feature type="domain" description="ACT" evidence="15">
    <location>
        <begin position="13"/>
        <end position="92"/>
    </location>
</feature>
<dbReference type="Proteomes" id="UP000235584">
    <property type="component" value="Chromosome"/>
</dbReference>
<dbReference type="InterPro" id="IPR045865">
    <property type="entry name" value="ACT-like_dom_sf"/>
</dbReference>
<comment type="catalytic activity">
    <reaction evidence="13">
        <text>O-phospho-D-serine + H2O = D-serine + phosphate</text>
        <dbReference type="Rhea" id="RHEA:24873"/>
        <dbReference type="ChEBI" id="CHEBI:15377"/>
        <dbReference type="ChEBI" id="CHEBI:35247"/>
        <dbReference type="ChEBI" id="CHEBI:43474"/>
        <dbReference type="ChEBI" id="CHEBI:58680"/>
        <dbReference type="EC" id="3.1.3.3"/>
    </reaction>
</comment>
<evidence type="ECO:0000256" key="1">
    <source>
        <dbReference type="ARBA" id="ARBA00001946"/>
    </source>
</evidence>
<evidence type="ECO:0000256" key="13">
    <source>
        <dbReference type="ARBA" id="ARBA00048523"/>
    </source>
</evidence>
<dbReference type="Pfam" id="PF21086">
    <property type="entry name" value="ACT_PSP_2"/>
    <property type="match status" value="1"/>
</dbReference>
<evidence type="ECO:0000256" key="6">
    <source>
        <dbReference type="ARBA" id="ARBA00022605"/>
    </source>
</evidence>
<evidence type="ECO:0000256" key="9">
    <source>
        <dbReference type="ARBA" id="ARBA00022842"/>
    </source>
</evidence>
<evidence type="ECO:0000256" key="7">
    <source>
        <dbReference type="ARBA" id="ARBA00022723"/>
    </source>
</evidence>
<dbReference type="CDD" id="cd04870">
    <property type="entry name" value="ACT_PSP_1"/>
    <property type="match status" value="1"/>
</dbReference>
<comment type="cofactor">
    <cofactor evidence="1">
        <name>Mg(2+)</name>
        <dbReference type="ChEBI" id="CHEBI:18420"/>
    </cofactor>
</comment>
<evidence type="ECO:0000313" key="16">
    <source>
        <dbReference type="EMBL" id="AUN98467.1"/>
    </source>
</evidence>
<dbReference type="InterPro" id="IPR036412">
    <property type="entry name" value="HAD-like_sf"/>
</dbReference>
<keyword evidence="10" id="KW-0718">Serine biosynthesis</keyword>
<evidence type="ECO:0000256" key="4">
    <source>
        <dbReference type="ARBA" id="ARBA00012640"/>
    </source>
</evidence>
<evidence type="ECO:0000259" key="15">
    <source>
        <dbReference type="PROSITE" id="PS51671"/>
    </source>
</evidence>
<dbReference type="PROSITE" id="PS51671">
    <property type="entry name" value="ACT"/>
    <property type="match status" value="1"/>
</dbReference>
<dbReference type="Gene3D" id="3.30.70.260">
    <property type="match status" value="1"/>
</dbReference>
<accession>A0A2K9NSK0</accession>
<dbReference type="NCBIfam" id="TIGR00338">
    <property type="entry name" value="serB"/>
    <property type="match status" value="1"/>
</dbReference>
<evidence type="ECO:0000256" key="2">
    <source>
        <dbReference type="ARBA" id="ARBA00005135"/>
    </source>
</evidence>
<dbReference type="InterPro" id="IPR023214">
    <property type="entry name" value="HAD_sf"/>
</dbReference>
<comment type="pathway">
    <text evidence="2">Amino-acid biosynthesis; L-serine biosynthesis; L-serine from 3-phospho-D-glycerate: step 3/3.</text>
</comment>
<protein>
    <recommendedName>
        <fullName evidence="5">Phosphoserine phosphatase</fullName>
        <ecNumber evidence="4">3.1.3.3</ecNumber>
    </recommendedName>
    <alternativeName>
        <fullName evidence="11">O-phosphoserine phosphohydrolase</fullName>
    </alternativeName>
</protein>
<keyword evidence="6" id="KW-0028">Amino-acid biosynthesis</keyword>
<evidence type="ECO:0000256" key="12">
    <source>
        <dbReference type="ARBA" id="ARBA00048138"/>
    </source>
</evidence>
<dbReference type="AlphaFoldDB" id="A0A2K9NSK0"/>
<evidence type="ECO:0000256" key="14">
    <source>
        <dbReference type="PIRSR" id="PIRSR604469-1"/>
    </source>
</evidence>
<dbReference type="SUPFAM" id="SSF56784">
    <property type="entry name" value="HAD-like"/>
    <property type="match status" value="1"/>
</dbReference>
<dbReference type="Pfam" id="PF00702">
    <property type="entry name" value="Hydrolase"/>
    <property type="match status" value="1"/>
</dbReference>
<organism evidence="16 17">
    <name type="scientific">Bacteriovorax stolpii</name>
    <name type="common">Bdellovibrio stolpii</name>
    <dbReference type="NCBI Taxonomy" id="960"/>
    <lineage>
        <taxon>Bacteria</taxon>
        <taxon>Pseudomonadati</taxon>
        <taxon>Bdellovibrionota</taxon>
        <taxon>Bacteriovoracia</taxon>
        <taxon>Bacteriovoracales</taxon>
        <taxon>Bacteriovoracaceae</taxon>
        <taxon>Bacteriovorax</taxon>
    </lineage>
</organism>
<comment type="similarity">
    <text evidence="3">Belongs to the HAD-like hydrolase superfamily. SerB family.</text>
</comment>
<dbReference type="Pfam" id="PF13740">
    <property type="entry name" value="ACT_6"/>
    <property type="match status" value="1"/>
</dbReference>
<evidence type="ECO:0000313" key="17">
    <source>
        <dbReference type="Proteomes" id="UP000235584"/>
    </source>
</evidence>
<dbReference type="SFLD" id="SFLDG01137">
    <property type="entry name" value="C1.6.1:_Phosphoserine_Phosphat"/>
    <property type="match status" value="1"/>
</dbReference>
<proteinExistence type="inferred from homology"/>
<evidence type="ECO:0000256" key="8">
    <source>
        <dbReference type="ARBA" id="ARBA00022801"/>
    </source>
</evidence>
<dbReference type="Gene3D" id="3.40.50.1000">
    <property type="entry name" value="HAD superfamily/HAD-like"/>
    <property type="match status" value="1"/>
</dbReference>
<dbReference type="GO" id="GO:0036424">
    <property type="term" value="F:L-phosphoserine phosphatase activity"/>
    <property type="evidence" value="ECO:0007669"/>
    <property type="project" value="InterPro"/>
</dbReference>
<dbReference type="KEGG" id="bsto:C0V70_10190"/>
<evidence type="ECO:0000256" key="3">
    <source>
        <dbReference type="ARBA" id="ARBA00009184"/>
    </source>
</evidence>
<dbReference type="InterPro" id="IPR049148">
    <property type="entry name" value="PSP_ACT"/>
</dbReference>
<dbReference type="UniPathway" id="UPA00135">
    <property type="reaction ID" value="UER00198"/>
</dbReference>
<dbReference type="SUPFAM" id="SSF55021">
    <property type="entry name" value="ACT-like"/>
    <property type="match status" value="1"/>
</dbReference>
<dbReference type="PANTHER" id="PTHR43344">
    <property type="entry name" value="PHOSPHOSERINE PHOSPHATASE"/>
    <property type="match status" value="1"/>
</dbReference>
<dbReference type="InterPro" id="IPR050582">
    <property type="entry name" value="HAD-like_SerB"/>
</dbReference>
<evidence type="ECO:0000256" key="10">
    <source>
        <dbReference type="ARBA" id="ARBA00023299"/>
    </source>
</evidence>
<dbReference type="GO" id="GO:0000287">
    <property type="term" value="F:magnesium ion binding"/>
    <property type="evidence" value="ECO:0007669"/>
    <property type="project" value="TreeGrafter"/>
</dbReference>
<feature type="active site" description="Proton donor" evidence="14">
    <location>
        <position position="197"/>
    </location>
</feature>
<gene>
    <name evidence="16" type="primary">serB</name>
    <name evidence="16" type="ORF">C0V70_10190</name>
</gene>
<evidence type="ECO:0000256" key="11">
    <source>
        <dbReference type="ARBA" id="ARBA00031693"/>
    </source>
</evidence>
<dbReference type="CDD" id="cd07500">
    <property type="entry name" value="HAD_PSP"/>
    <property type="match status" value="1"/>
</dbReference>
<dbReference type="SFLD" id="SFLDG01136">
    <property type="entry name" value="C1.6:_Phosphoserine_Phosphatas"/>
    <property type="match status" value="1"/>
</dbReference>
<dbReference type="EC" id="3.1.3.3" evidence="4"/>
<comment type="catalytic activity">
    <reaction evidence="12">
        <text>O-phospho-L-serine + H2O = L-serine + phosphate</text>
        <dbReference type="Rhea" id="RHEA:21208"/>
        <dbReference type="ChEBI" id="CHEBI:15377"/>
        <dbReference type="ChEBI" id="CHEBI:33384"/>
        <dbReference type="ChEBI" id="CHEBI:43474"/>
        <dbReference type="ChEBI" id="CHEBI:57524"/>
        <dbReference type="EC" id="3.1.3.3"/>
    </reaction>
</comment>
<sequence>MRVNQLLNGKTILVTVSGPDGPGITARLMRIISQYNVDVLDMGQAVTHGLLSLSFVLGFNGNENNHSGNVLKDLLFDANLMGLSLSYKVVDKQVVTPEMEGEKFIVTCVSPQKVTASFVADLAQILANYKINIERIDKVSPKEFSSMEISTSIPKTLDSKALKAELMQVSTNHKIDVAFLKDNVFRRNKRMIVFDMDSTLIQAEVIDELAELCGVGSEVKEITHRAMNGEIDFDESLRLRVSKLKGLEVSRMQEVLENLPLTPGVEEFIKTIKILGYKVALISGGFTFFADALKKKLGLDYSFANELEAKDGVLTGNVTGTIVNANQKAILVKLIAQQENISLEQVVAIGDGANDLPMLATAGLGIAFHAKDVVRKEAQQHLSHGPMTSILYFLGIPGPNSN</sequence>
<dbReference type="GO" id="GO:0006564">
    <property type="term" value="P:L-serine biosynthetic process"/>
    <property type="evidence" value="ECO:0007669"/>
    <property type="project" value="UniProtKB-KW"/>
</dbReference>
<dbReference type="GO" id="GO:0005737">
    <property type="term" value="C:cytoplasm"/>
    <property type="evidence" value="ECO:0007669"/>
    <property type="project" value="TreeGrafter"/>
</dbReference>
<dbReference type="SFLD" id="SFLDF00029">
    <property type="entry name" value="phosphoserine_phosphatase"/>
    <property type="match status" value="1"/>
</dbReference>
<keyword evidence="8" id="KW-0378">Hydrolase</keyword>
<dbReference type="InterPro" id="IPR004469">
    <property type="entry name" value="PSP"/>
</dbReference>
<dbReference type="PANTHER" id="PTHR43344:SF2">
    <property type="entry name" value="PHOSPHOSERINE PHOSPHATASE"/>
    <property type="match status" value="1"/>
</dbReference>
<dbReference type="EMBL" id="CP025704">
    <property type="protein sequence ID" value="AUN98467.1"/>
    <property type="molecule type" value="Genomic_DNA"/>
</dbReference>
<reference evidence="16 17" key="1">
    <citation type="submission" date="2018-01" db="EMBL/GenBank/DDBJ databases">
        <title>Complete genome sequence of Bacteriovorax stolpii DSM12778.</title>
        <authorList>
            <person name="Tang B."/>
            <person name="Chang J."/>
        </authorList>
    </citation>
    <scope>NUCLEOTIDE SEQUENCE [LARGE SCALE GENOMIC DNA]</scope>
    <source>
        <strain evidence="16 17">DSM 12778</strain>
    </source>
</reference>
<name>A0A2K9NSK0_BACTC</name>
<dbReference type="NCBIfam" id="TIGR01488">
    <property type="entry name" value="HAD-SF-IB"/>
    <property type="match status" value="1"/>
</dbReference>
<feature type="active site" description="Nucleophile" evidence="14">
    <location>
        <position position="195"/>
    </location>
</feature>